<feature type="transmembrane region" description="Helical" evidence="1">
    <location>
        <begin position="35"/>
        <end position="61"/>
    </location>
</feature>
<evidence type="ECO:0000313" key="3">
    <source>
        <dbReference type="Proteomes" id="UP000295499"/>
    </source>
</evidence>
<proteinExistence type="predicted"/>
<dbReference type="Proteomes" id="UP000295499">
    <property type="component" value="Unassembled WGS sequence"/>
</dbReference>
<reference evidence="2 3" key="1">
    <citation type="submission" date="2019-03" db="EMBL/GenBank/DDBJ databases">
        <title>Genomic Encyclopedia of Archaeal and Bacterial Type Strains, Phase II (KMG-II): from individual species to whole genera.</title>
        <authorList>
            <person name="Goeker M."/>
        </authorList>
    </citation>
    <scope>NUCLEOTIDE SEQUENCE [LARGE SCALE GENOMIC DNA]</scope>
    <source>
        <strain evidence="2 3">DSM 19034</strain>
    </source>
</reference>
<name>A0A4R6IF18_9SPHI</name>
<keyword evidence="1" id="KW-0812">Transmembrane</keyword>
<evidence type="ECO:0000313" key="2">
    <source>
        <dbReference type="EMBL" id="TDO20311.1"/>
    </source>
</evidence>
<keyword evidence="1" id="KW-1133">Transmembrane helix</keyword>
<comment type="caution">
    <text evidence="2">The sequence shown here is derived from an EMBL/GenBank/DDBJ whole genome shotgun (WGS) entry which is preliminary data.</text>
</comment>
<gene>
    <name evidence="2" type="ORF">CLV32_4071</name>
</gene>
<dbReference type="EMBL" id="SNWM01000005">
    <property type="protein sequence ID" value="TDO20311.1"/>
    <property type="molecule type" value="Genomic_DNA"/>
</dbReference>
<organism evidence="2 3">
    <name type="scientific">Pedobacter duraquae</name>
    <dbReference type="NCBI Taxonomy" id="425511"/>
    <lineage>
        <taxon>Bacteria</taxon>
        <taxon>Pseudomonadati</taxon>
        <taxon>Bacteroidota</taxon>
        <taxon>Sphingobacteriia</taxon>
        <taxon>Sphingobacteriales</taxon>
        <taxon>Sphingobacteriaceae</taxon>
        <taxon>Pedobacter</taxon>
    </lineage>
</organism>
<dbReference type="AlphaFoldDB" id="A0A4R6IF18"/>
<protein>
    <recommendedName>
        <fullName evidence="4">LytTr DNA-binding domain-containing protein</fullName>
    </recommendedName>
</protein>
<keyword evidence="1" id="KW-0472">Membrane</keyword>
<accession>A0A4R6IF18</accession>
<feature type="transmembrane region" description="Helical" evidence="1">
    <location>
        <begin position="73"/>
        <end position="95"/>
    </location>
</feature>
<feature type="transmembrane region" description="Helical" evidence="1">
    <location>
        <begin position="6"/>
        <end position="23"/>
    </location>
</feature>
<keyword evidence="3" id="KW-1185">Reference proteome</keyword>
<sequence>MFLNSVMVLIVAEYLYHVILHARKKYSFSFEQNKYLRYRILVSVIIPQLLAFILAALFFLLAKQNIFTETVWFTNYFMVDLAFILLGNGLIELFIWRQFKAYEKAEDALEDTEIPAVPSPVSTIAAQQEQPVKKYNKQKNIKVDPKLAIIYREEDALISLTTQDTLGNWPIGLSINASFTMLPATYFKINQSCIINIDGIADAWYVRETQRLHVQPVFGLPERKVSYAKNRNFKDWLATFGREMRIISKDQA</sequence>
<evidence type="ECO:0000256" key="1">
    <source>
        <dbReference type="SAM" id="Phobius"/>
    </source>
</evidence>
<evidence type="ECO:0008006" key="4">
    <source>
        <dbReference type="Google" id="ProtNLM"/>
    </source>
</evidence>